<accession>A0A158KNI8</accession>
<dbReference type="Gene3D" id="3.40.50.1820">
    <property type="entry name" value="alpha/beta hydrolase"/>
    <property type="match status" value="1"/>
</dbReference>
<name>A0A158KNI8_9BURK</name>
<comment type="caution">
    <text evidence="3">The sequence shown here is derived from an EMBL/GenBank/DDBJ whole genome shotgun (WGS) entry which is preliminary data.</text>
</comment>
<keyword evidence="4" id="KW-1185">Reference proteome</keyword>
<sequence>MRRIAEGRPFLMRMCTVLLLLVLLLSPAMPYAQVARMEVIPFESVTLTDPEFLRGNEDGKLVTIAGELRLPRPGTERLPAVILLHSSGGISGQITDWEQYFLSLGVATFVIDSFTSRGIESTINNQSQLGRLAQIEDAYRALNLISKNPRIDGSRVMLVGFSRGGQDSLYASMTRFQKKHAAADNPGFAAYVAFYPDCSAHYLDKT</sequence>
<gene>
    <name evidence="3" type="ORF">AWB68_06617</name>
</gene>
<evidence type="ECO:0000259" key="2">
    <source>
        <dbReference type="Pfam" id="PF01738"/>
    </source>
</evidence>
<evidence type="ECO:0000256" key="1">
    <source>
        <dbReference type="ARBA" id="ARBA00022801"/>
    </source>
</evidence>
<dbReference type="InterPro" id="IPR029058">
    <property type="entry name" value="AB_hydrolase_fold"/>
</dbReference>
<keyword evidence="1 3" id="KW-0378">Hydrolase</keyword>
<dbReference type="Pfam" id="PF01738">
    <property type="entry name" value="DLH"/>
    <property type="match status" value="1"/>
</dbReference>
<dbReference type="SUPFAM" id="SSF53474">
    <property type="entry name" value="alpha/beta-Hydrolases"/>
    <property type="match status" value="1"/>
</dbReference>
<dbReference type="InterPro" id="IPR002925">
    <property type="entry name" value="Dienelactn_hydro"/>
</dbReference>
<protein>
    <submittedName>
        <fullName evidence="3">Dienelactone hydrolase</fullName>
    </submittedName>
</protein>
<dbReference type="AlphaFoldDB" id="A0A158KNI8"/>
<dbReference type="InterPro" id="IPR050261">
    <property type="entry name" value="FrsA_esterase"/>
</dbReference>
<dbReference type="RefSeq" id="WP_268810958.1">
    <property type="nucleotide sequence ID" value="NZ_FCON02000124.1"/>
</dbReference>
<dbReference type="GO" id="GO:0052689">
    <property type="term" value="F:carboxylic ester hydrolase activity"/>
    <property type="evidence" value="ECO:0007669"/>
    <property type="project" value="UniProtKB-ARBA"/>
</dbReference>
<organism evidence="3 4">
    <name type="scientific">Caballeronia choica</name>
    <dbReference type="NCBI Taxonomy" id="326476"/>
    <lineage>
        <taxon>Bacteria</taxon>
        <taxon>Pseudomonadati</taxon>
        <taxon>Pseudomonadota</taxon>
        <taxon>Betaproteobacteria</taxon>
        <taxon>Burkholderiales</taxon>
        <taxon>Burkholderiaceae</taxon>
        <taxon>Caballeronia</taxon>
    </lineage>
</organism>
<dbReference type="EMBL" id="FCON02000124">
    <property type="protein sequence ID" value="SAL82687.1"/>
    <property type="molecule type" value="Genomic_DNA"/>
</dbReference>
<proteinExistence type="predicted"/>
<reference evidence="3" key="1">
    <citation type="submission" date="2016-01" db="EMBL/GenBank/DDBJ databases">
        <authorList>
            <person name="Peeters C."/>
        </authorList>
    </citation>
    <scope>NUCLEOTIDE SEQUENCE [LARGE SCALE GENOMIC DNA]</scope>
    <source>
        <strain evidence="3">LMG 22940</strain>
    </source>
</reference>
<evidence type="ECO:0000313" key="3">
    <source>
        <dbReference type="EMBL" id="SAL82687.1"/>
    </source>
</evidence>
<feature type="domain" description="Dienelactone hydrolase" evidence="2">
    <location>
        <begin position="72"/>
        <end position="196"/>
    </location>
</feature>
<dbReference type="PANTHER" id="PTHR22946">
    <property type="entry name" value="DIENELACTONE HYDROLASE DOMAIN-CONTAINING PROTEIN-RELATED"/>
    <property type="match status" value="1"/>
</dbReference>
<dbReference type="PANTHER" id="PTHR22946:SF9">
    <property type="entry name" value="POLYKETIDE TRANSFERASE AF380"/>
    <property type="match status" value="1"/>
</dbReference>
<dbReference type="Proteomes" id="UP000054770">
    <property type="component" value="Unassembled WGS sequence"/>
</dbReference>
<evidence type="ECO:0000313" key="4">
    <source>
        <dbReference type="Proteomes" id="UP000054770"/>
    </source>
</evidence>